<evidence type="ECO:0000313" key="2">
    <source>
        <dbReference type="Proteomes" id="UP001652620"/>
    </source>
</evidence>
<feature type="region of interest" description="Disordered" evidence="1">
    <location>
        <begin position="233"/>
        <end position="254"/>
    </location>
</feature>
<reference evidence="3" key="2">
    <citation type="submission" date="2025-08" db="UniProtKB">
        <authorList>
            <consortium name="RefSeq"/>
        </authorList>
    </citation>
    <scope>IDENTIFICATION</scope>
    <source>
        <tissue evidence="3">Adult</tissue>
    </source>
</reference>
<reference evidence="2" key="1">
    <citation type="submission" date="2025-05" db="UniProtKB">
        <authorList>
            <consortium name="RefSeq"/>
        </authorList>
    </citation>
    <scope>NUCLEOTIDE SEQUENCE [LARGE SCALE GENOMIC DNA]</scope>
</reference>
<sequence>MPPGRKRRTKVLAGSGESAASTVVDDSTSGGEGETSGATGAVRSPPRSKARLGSPRKDDVSGGGSGSCGGSAGVASAEKAVTRAGSPRNVGGKEGGSGRAIVASTEKAVAREGESEGGSGSRGGKASVATTVKTVAQPSKTVGKESGAGRAKEAAKKREYSRGAAVVGGGAVSHVAAAKRITGELNELVFEAGNFDVGTAKGLVELASKYEALLMTVITENAHLRGQVEALRGSCGGHSSTPSRSMPAPSAPMPAPPAPVLEAIAPVAPKPVETWSVVVRSKGPATSSKEVIQKVVKEQYGVSAGNADSNTVSIQEIFDCQDEP</sequence>
<feature type="region of interest" description="Disordered" evidence="1">
    <location>
        <begin position="1"/>
        <end position="130"/>
    </location>
</feature>
<feature type="compositionally biased region" description="Low complexity" evidence="1">
    <location>
        <begin position="239"/>
        <end position="248"/>
    </location>
</feature>
<organism evidence="2 3">
    <name type="scientific">Bactrocera dorsalis</name>
    <name type="common">Oriental fruit fly</name>
    <name type="synonym">Dacus dorsalis</name>
    <dbReference type="NCBI Taxonomy" id="27457"/>
    <lineage>
        <taxon>Eukaryota</taxon>
        <taxon>Metazoa</taxon>
        <taxon>Ecdysozoa</taxon>
        <taxon>Arthropoda</taxon>
        <taxon>Hexapoda</taxon>
        <taxon>Insecta</taxon>
        <taxon>Pterygota</taxon>
        <taxon>Neoptera</taxon>
        <taxon>Endopterygota</taxon>
        <taxon>Diptera</taxon>
        <taxon>Brachycera</taxon>
        <taxon>Muscomorpha</taxon>
        <taxon>Tephritoidea</taxon>
        <taxon>Tephritidae</taxon>
        <taxon>Bactrocera</taxon>
        <taxon>Bactrocera</taxon>
    </lineage>
</organism>
<proteinExistence type="predicted"/>
<gene>
    <name evidence="3" type="primary">LOC125776147</name>
</gene>
<protein>
    <submittedName>
        <fullName evidence="3">Dermokine-like</fullName>
    </submittedName>
</protein>
<keyword evidence="2" id="KW-1185">Reference proteome</keyword>
<accession>A0ABM3J171</accession>
<feature type="compositionally biased region" description="Basic residues" evidence="1">
    <location>
        <begin position="1"/>
        <end position="10"/>
    </location>
</feature>
<name>A0ABM3J171_BACDO</name>
<dbReference type="GeneID" id="125776147"/>
<evidence type="ECO:0000256" key="1">
    <source>
        <dbReference type="SAM" id="MobiDB-lite"/>
    </source>
</evidence>
<dbReference type="RefSeq" id="XP_049302986.1">
    <property type="nucleotide sequence ID" value="XM_049447029.1"/>
</dbReference>
<feature type="compositionally biased region" description="Gly residues" evidence="1">
    <location>
        <begin position="61"/>
        <end position="72"/>
    </location>
</feature>
<dbReference type="Proteomes" id="UP001652620">
    <property type="component" value="Chromosome 2"/>
</dbReference>
<evidence type="ECO:0000313" key="3">
    <source>
        <dbReference type="RefSeq" id="XP_049302986.1"/>
    </source>
</evidence>